<protein>
    <submittedName>
        <fullName evidence="1">Uncharacterized protein</fullName>
    </submittedName>
</protein>
<gene>
    <name evidence="1" type="ORF">PLEPLA_LOCUS44656</name>
</gene>
<comment type="caution">
    <text evidence="1">The sequence shown here is derived from an EMBL/GenBank/DDBJ whole genome shotgun (WGS) entry which is preliminary data.</text>
</comment>
<keyword evidence="2" id="KW-1185">Reference proteome</keyword>
<evidence type="ECO:0000313" key="2">
    <source>
        <dbReference type="Proteomes" id="UP001153269"/>
    </source>
</evidence>
<name>A0A9N7VR72_PLEPL</name>
<dbReference type="EMBL" id="CADEAL010004315">
    <property type="protein sequence ID" value="CAB1456861.1"/>
    <property type="molecule type" value="Genomic_DNA"/>
</dbReference>
<proteinExistence type="predicted"/>
<evidence type="ECO:0000313" key="1">
    <source>
        <dbReference type="EMBL" id="CAB1456861.1"/>
    </source>
</evidence>
<sequence>MPFAMRAGLETCSCHNTGHRHVAVSVHLSRSGGFYRAGLHLFVIYSVIRHLTHTLQCHRSPVRRGIDTAHFPRRSRSLRAATNSTAPPSYLQILTPERREGVSGKQSGGYKDTGLPSLIHQPIGLDRIHQLPRIRRLPLTLLFPLSLYLSLNPPLPPHLLSHYPLLHLHLHLPPSLTLI</sequence>
<reference evidence="1" key="1">
    <citation type="submission" date="2020-03" db="EMBL/GenBank/DDBJ databases">
        <authorList>
            <person name="Weist P."/>
        </authorList>
    </citation>
    <scope>NUCLEOTIDE SEQUENCE</scope>
</reference>
<dbReference type="AlphaFoldDB" id="A0A9N7VR72"/>
<dbReference type="Proteomes" id="UP001153269">
    <property type="component" value="Unassembled WGS sequence"/>
</dbReference>
<accession>A0A9N7VR72</accession>
<organism evidence="1 2">
    <name type="scientific">Pleuronectes platessa</name>
    <name type="common">European plaice</name>
    <dbReference type="NCBI Taxonomy" id="8262"/>
    <lineage>
        <taxon>Eukaryota</taxon>
        <taxon>Metazoa</taxon>
        <taxon>Chordata</taxon>
        <taxon>Craniata</taxon>
        <taxon>Vertebrata</taxon>
        <taxon>Euteleostomi</taxon>
        <taxon>Actinopterygii</taxon>
        <taxon>Neopterygii</taxon>
        <taxon>Teleostei</taxon>
        <taxon>Neoteleostei</taxon>
        <taxon>Acanthomorphata</taxon>
        <taxon>Carangaria</taxon>
        <taxon>Pleuronectiformes</taxon>
        <taxon>Pleuronectoidei</taxon>
        <taxon>Pleuronectidae</taxon>
        <taxon>Pleuronectes</taxon>
    </lineage>
</organism>